<accession>A0A0C3KR21</accession>
<organism evidence="1 2">
    <name type="scientific">Pisolithus tinctorius Marx 270</name>
    <dbReference type="NCBI Taxonomy" id="870435"/>
    <lineage>
        <taxon>Eukaryota</taxon>
        <taxon>Fungi</taxon>
        <taxon>Dikarya</taxon>
        <taxon>Basidiomycota</taxon>
        <taxon>Agaricomycotina</taxon>
        <taxon>Agaricomycetes</taxon>
        <taxon>Agaricomycetidae</taxon>
        <taxon>Boletales</taxon>
        <taxon>Sclerodermatineae</taxon>
        <taxon>Pisolithaceae</taxon>
        <taxon>Pisolithus</taxon>
    </lineage>
</organism>
<evidence type="ECO:0008006" key="3">
    <source>
        <dbReference type="Google" id="ProtNLM"/>
    </source>
</evidence>
<dbReference type="AlphaFoldDB" id="A0A0C3KR21"/>
<dbReference type="InParanoid" id="A0A0C3KR21"/>
<evidence type="ECO:0000313" key="2">
    <source>
        <dbReference type="Proteomes" id="UP000054217"/>
    </source>
</evidence>
<evidence type="ECO:0000313" key="1">
    <source>
        <dbReference type="EMBL" id="KIO11977.1"/>
    </source>
</evidence>
<dbReference type="InterPro" id="IPR011990">
    <property type="entry name" value="TPR-like_helical_dom_sf"/>
</dbReference>
<protein>
    <recommendedName>
        <fullName evidence="3">MalT-like TPR region domain-containing protein</fullName>
    </recommendedName>
</protein>
<dbReference type="OrthoDB" id="423576at2759"/>
<sequence length="178" mass="20080">MSYIIPCRHFHSTEVAPDTLHATLFVFDSQCGFVEFAPVLGPVDLASSTQPRDPAGVMPAALANMVDTMHSWEKLMEEGQQHSEHAEWEHALRAFNKALNLCESVPGFPNPVRYKHQVSGQLGNTNRQFGRYEQARDILEKALEEMGPESSEHIEFCGELGVVYRHMNHFEDAKLAKE</sequence>
<dbReference type="InterPro" id="IPR019734">
    <property type="entry name" value="TPR_rpt"/>
</dbReference>
<dbReference type="Gene3D" id="1.25.40.10">
    <property type="entry name" value="Tetratricopeptide repeat domain"/>
    <property type="match status" value="1"/>
</dbReference>
<proteinExistence type="predicted"/>
<dbReference type="Proteomes" id="UP000054217">
    <property type="component" value="Unassembled WGS sequence"/>
</dbReference>
<gene>
    <name evidence="1" type="ORF">M404DRAFT_19793</name>
</gene>
<dbReference type="SUPFAM" id="SSF48452">
    <property type="entry name" value="TPR-like"/>
    <property type="match status" value="1"/>
</dbReference>
<dbReference type="EMBL" id="KN831948">
    <property type="protein sequence ID" value="KIO11977.1"/>
    <property type="molecule type" value="Genomic_DNA"/>
</dbReference>
<reference evidence="2" key="2">
    <citation type="submission" date="2015-01" db="EMBL/GenBank/DDBJ databases">
        <title>Evolutionary Origins and Diversification of the Mycorrhizal Mutualists.</title>
        <authorList>
            <consortium name="DOE Joint Genome Institute"/>
            <consortium name="Mycorrhizal Genomics Consortium"/>
            <person name="Kohler A."/>
            <person name="Kuo A."/>
            <person name="Nagy L.G."/>
            <person name="Floudas D."/>
            <person name="Copeland A."/>
            <person name="Barry K.W."/>
            <person name="Cichocki N."/>
            <person name="Veneault-Fourrey C."/>
            <person name="LaButti K."/>
            <person name="Lindquist E.A."/>
            <person name="Lipzen A."/>
            <person name="Lundell T."/>
            <person name="Morin E."/>
            <person name="Murat C."/>
            <person name="Riley R."/>
            <person name="Ohm R."/>
            <person name="Sun H."/>
            <person name="Tunlid A."/>
            <person name="Henrissat B."/>
            <person name="Grigoriev I.V."/>
            <person name="Hibbett D.S."/>
            <person name="Martin F."/>
        </authorList>
    </citation>
    <scope>NUCLEOTIDE SEQUENCE [LARGE SCALE GENOMIC DNA]</scope>
    <source>
        <strain evidence="2">Marx 270</strain>
    </source>
</reference>
<keyword evidence="2" id="KW-1185">Reference proteome</keyword>
<reference evidence="1 2" key="1">
    <citation type="submission" date="2014-04" db="EMBL/GenBank/DDBJ databases">
        <authorList>
            <consortium name="DOE Joint Genome Institute"/>
            <person name="Kuo A."/>
            <person name="Kohler A."/>
            <person name="Costa M.D."/>
            <person name="Nagy L.G."/>
            <person name="Floudas D."/>
            <person name="Copeland A."/>
            <person name="Barry K.W."/>
            <person name="Cichocki N."/>
            <person name="Veneault-Fourrey C."/>
            <person name="LaButti K."/>
            <person name="Lindquist E.A."/>
            <person name="Lipzen A."/>
            <person name="Lundell T."/>
            <person name="Morin E."/>
            <person name="Murat C."/>
            <person name="Sun H."/>
            <person name="Tunlid A."/>
            <person name="Henrissat B."/>
            <person name="Grigoriev I.V."/>
            <person name="Hibbett D.S."/>
            <person name="Martin F."/>
            <person name="Nordberg H.P."/>
            <person name="Cantor M.N."/>
            <person name="Hua S.X."/>
        </authorList>
    </citation>
    <scope>NUCLEOTIDE SEQUENCE [LARGE SCALE GENOMIC DNA]</scope>
    <source>
        <strain evidence="1 2">Marx 270</strain>
    </source>
</reference>
<dbReference type="HOGENOM" id="CLU_1511193_0_0_1"/>
<dbReference type="Pfam" id="PF13181">
    <property type="entry name" value="TPR_8"/>
    <property type="match status" value="1"/>
</dbReference>
<name>A0A0C3KR21_PISTI</name>